<comment type="caution">
    <text evidence="3">The sequence shown here is derived from an EMBL/GenBank/DDBJ whole genome shotgun (WGS) entry which is preliminary data.</text>
</comment>
<keyword evidence="2" id="KW-0472">Membrane</keyword>
<sequence length="190" mass="21002">MLTYVTNILGGENARGDGSVHATTKNPRAKRERRRNKRVCGPRNDQRSFWDCTACVKARATAKILSLVALDVVLAVAPVVEAVLILFFYLIVGRKWMMNGGLHTLATRHRIHIVSIHASRLHQPRISAILKASEEPTRLPSARHRPRVSGRRCSSSLEVVKLPAVAVGLEGLPCLTLPVTCSDDGRELRM</sequence>
<dbReference type="EMBL" id="BPQB01000034">
    <property type="protein sequence ID" value="GJE93687.1"/>
    <property type="molecule type" value="Genomic_DNA"/>
</dbReference>
<accession>A0A9P3LH30</accession>
<reference evidence="3 4" key="1">
    <citation type="submission" date="2021-08" db="EMBL/GenBank/DDBJ databases">
        <title>Draft Genome Sequence of Phanerochaete sordida strain YK-624.</title>
        <authorList>
            <person name="Mori T."/>
            <person name="Dohra H."/>
            <person name="Suzuki T."/>
            <person name="Kawagishi H."/>
            <person name="Hirai H."/>
        </authorList>
    </citation>
    <scope>NUCLEOTIDE SEQUENCE [LARGE SCALE GENOMIC DNA]</scope>
    <source>
        <strain evidence="3 4">YK-624</strain>
    </source>
</reference>
<name>A0A9P3LH30_9APHY</name>
<evidence type="ECO:0000313" key="3">
    <source>
        <dbReference type="EMBL" id="GJE93687.1"/>
    </source>
</evidence>
<keyword evidence="4" id="KW-1185">Reference proteome</keyword>
<feature type="region of interest" description="Disordered" evidence="1">
    <location>
        <begin position="15"/>
        <end position="40"/>
    </location>
</feature>
<organism evidence="3 4">
    <name type="scientific">Phanerochaete sordida</name>
    <dbReference type="NCBI Taxonomy" id="48140"/>
    <lineage>
        <taxon>Eukaryota</taxon>
        <taxon>Fungi</taxon>
        <taxon>Dikarya</taxon>
        <taxon>Basidiomycota</taxon>
        <taxon>Agaricomycotina</taxon>
        <taxon>Agaricomycetes</taxon>
        <taxon>Polyporales</taxon>
        <taxon>Phanerochaetaceae</taxon>
        <taxon>Phanerochaete</taxon>
    </lineage>
</organism>
<protein>
    <submittedName>
        <fullName evidence="3">Uncharacterized protein</fullName>
    </submittedName>
</protein>
<evidence type="ECO:0000313" key="4">
    <source>
        <dbReference type="Proteomes" id="UP000703269"/>
    </source>
</evidence>
<evidence type="ECO:0000256" key="2">
    <source>
        <dbReference type="SAM" id="Phobius"/>
    </source>
</evidence>
<dbReference type="AlphaFoldDB" id="A0A9P3LH30"/>
<evidence type="ECO:0000256" key="1">
    <source>
        <dbReference type="SAM" id="MobiDB-lite"/>
    </source>
</evidence>
<feature type="compositionally biased region" description="Basic residues" evidence="1">
    <location>
        <begin position="27"/>
        <end position="40"/>
    </location>
</feature>
<dbReference type="Proteomes" id="UP000703269">
    <property type="component" value="Unassembled WGS sequence"/>
</dbReference>
<keyword evidence="2" id="KW-1133">Transmembrane helix</keyword>
<keyword evidence="2" id="KW-0812">Transmembrane</keyword>
<feature type="transmembrane region" description="Helical" evidence="2">
    <location>
        <begin position="72"/>
        <end position="92"/>
    </location>
</feature>
<proteinExistence type="predicted"/>
<gene>
    <name evidence="3" type="ORF">PsYK624_098470</name>
</gene>